<dbReference type="GeneID" id="103068403"/>
<dbReference type="InterPro" id="IPR009072">
    <property type="entry name" value="Histone-fold"/>
</dbReference>
<dbReference type="KEGG" id="lve:103068403"/>
<dbReference type="STRING" id="118797.A0A340Y8Y2"/>
<organism evidence="4 5">
    <name type="scientific">Lipotes vexillifer</name>
    <name type="common">Yangtze river dolphin</name>
    <dbReference type="NCBI Taxonomy" id="118797"/>
    <lineage>
        <taxon>Eukaryota</taxon>
        <taxon>Metazoa</taxon>
        <taxon>Chordata</taxon>
        <taxon>Craniata</taxon>
        <taxon>Vertebrata</taxon>
        <taxon>Euteleostomi</taxon>
        <taxon>Mammalia</taxon>
        <taxon>Eutheria</taxon>
        <taxon>Laurasiatheria</taxon>
        <taxon>Artiodactyla</taxon>
        <taxon>Whippomorpha</taxon>
        <taxon>Cetacea</taxon>
        <taxon>Odontoceti</taxon>
        <taxon>Lipotidae</taxon>
        <taxon>Lipotes</taxon>
    </lineage>
</organism>
<dbReference type="OrthoDB" id="9633318at2759"/>
<dbReference type="FunFam" id="1.10.20.10:FF:000043">
    <property type="entry name" value="Histone H2B"/>
    <property type="match status" value="1"/>
</dbReference>
<name>A0A340Y8Y2_LIPVE</name>
<dbReference type="GO" id="GO:0000786">
    <property type="term" value="C:nucleosome"/>
    <property type="evidence" value="ECO:0007669"/>
    <property type="project" value="InterPro"/>
</dbReference>
<dbReference type="RefSeq" id="XP_007468259.1">
    <property type="nucleotide sequence ID" value="XM_007468197.1"/>
</dbReference>
<dbReference type="InterPro" id="IPR007125">
    <property type="entry name" value="H2A/H2B/H3"/>
</dbReference>
<dbReference type="PANTHER" id="PTHR23428">
    <property type="entry name" value="HISTONE H2B"/>
    <property type="match status" value="1"/>
</dbReference>
<dbReference type="FunCoup" id="A0A340Y8Y2">
    <property type="interactions" value="1"/>
</dbReference>
<dbReference type="PRINTS" id="PR00621">
    <property type="entry name" value="HISTONEH2B"/>
</dbReference>
<evidence type="ECO:0000256" key="2">
    <source>
        <dbReference type="SAM" id="MobiDB-lite"/>
    </source>
</evidence>
<evidence type="ECO:0000259" key="3">
    <source>
        <dbReference type="Pfam" id="PF00125"/>
    </source>
</evidence>
<proteinExistence type="inferred from homology"/>
<accession>A0A340Y8Y2</accession>
<dbReference type="AlphaFoldDB" id="A0A340Y8Y2"/>
<sequence>MGCLSDRPPCFARDVREGREYRPGQRPPTATLSFPLSCGEGASNMPEPSSETSEESLATKEAEPSEAEPKNPKQKTLKHRRRRCSRRRHSDGFDSFAAYFPRVLKQVHEGLSLSQEAVNVMDSFVKDIFEQTANEAARLVRSSKRSTLSSREIQTSVRLLLPGDMGKHAVSNASKAVIRHPTGK</sequence>
<evidence type="ECO:0000313" key="4">
    <source>
        <dbReference type="Proteomes" id="UP000265300"/>
    </source>
</evidence>
<feature type="compositionally biased region" description="Basic and acidic residues" evidence="2">
    <location>
        <begin position="13"/>
        <end position="23"/>
    </location>
</feature>
<evidence type="ECO:0000256" key="1">
    <source>
        <dbReference type="ARBA" id="ARBA00006846"/>
    </source>
</evidence>
<dbReference type="GO" id="GO:0005634">
    <property type="term" value="C:nucleus"/>
    <property type="evidence" value="ECO:0007669"/>
    <property type="project" value="UniProtKB-ARBA"/>
</dbReference>
<comment type="similarity">
    <text evidence="1">Belongs to the histone H2B family.</text>
</comment>
<feature type="compositionally biased region" description="Basic and acidic residues" evidence="2">
    <location>
        <begin position="57"/>
        <end position="71"/>
    </location>
</feature>
<dbReference type="InterPro" id="IPR000558">
    <property type="entry name" value="Histone_H2B"/>
</dbReference>
<dbReference type="Gene3D" id="1.10.20.10">
    <property type="entry name" value="Histone, subunit A"/>
    <property type="match status" value="1"/>
</dbReference>
<protein>
    <submittedName>
        <fullName evidence="5">Histone H2B type W-T-like</fullName>
    </submittedName>
</protein>
<evidence type="ECO:0000313" key="5">
    <source>
        <dbReference type="RefSeq" id="XP_007468259.1"/>
    </source>
</evidence>
<dbReference type="GO" id="GO:0003677">
    <property type="term" value="F:DNA binding"/>
    <property type="evidence" value="ECO:0007669"/>
    <property type="project" value="InterPro"/>
</dbReference>
<feature type="domain" description="Core Histone H2A/H2B/H3" evidence="3">
    <location>
        <begin position="80"/>
        <end position="159"/>
    </location>
</feature>
<dbReference type="SUPFAM" id="SSF47113">
    <property type="entry name" value="Histone-fold"/>
    <property type="match status" value="1"/>
</dbReference>
<reference evidence="5" key="1">
    <citation type="submission" date="2025-08" db="UniProtKB">
        <authorList>
            <consortium name="RefSeq"/>
        </authorList>
    </citation>
    <scope>IDENTIFICATION</scope>
</reference>
<dbReference type="Proteomes" id="UP000265300">
    <property type="component" value="Unplaced"/>
</dbReference>
<feature type="region of interest" description="Disordered" evidence="2">
    <location>
        <begin position="1"/>
        <end position="88"/>
    </location>
</feature>
<keyword evidence="4" id="KW-1185">Reference proteome</keyword>
<dbReference type="SMART" id="SM00427">
    <property type="entry name" value="H2B"/>
    <property type="match status" value="1"/>
</dbReference>
<dbReference type="Pfam" id="PF00125">
    <property type="entry name" value="Histone"/>
    <property type="match status" value="1"/>
</dbReference>
<dbReference type="InParanoid" id="A0A340Y8Y2"/>
<dbReference type="GO" id="GO:0046982">
    <property type="term" value="F:protein heterodimerization activity"/>
    <property type="evidence" value="ECO:0007669"/>
    <property type="project" value="InterPro"/>
</dbReference>
<feature type="compositionally biased region" description="Basic residues" evidence="2">
    <location>
        <begin position="72"/>
        <end position="88"/>
    </location>
</feature>
<gene>
    <name evidence="5" type="primary">LOC103068403</name>
</gene>
<dbReference type="CDD" id="cd22910">
    <property type="entry name" value="HFD_H2B"/>
    <property type="match status" value="1"/>
</dbReference>
<dbReference type="GO" id="GO:0030527">
    <property type="term" value="F:structural constituent of chromatin"/>
    <property type="evidence" value="ECO:0007669"/>
    <property type="project" value="InterPro"/>
</dbReference>